<keyword evidence="3 8" id="KW-0349">Heme</keyword>
<keyword evidence="12" id="KW-1185">Reference proteome</keyword>
<dbReference type="InterPro" id="IPR036909">
    <property type="entry name" value="Cyt_c-like_dom_sf"/>
</dbReference>
<evidence type="ECO:0000256" key="1">
    <source>
        <dbReference type="ARBA" id="ARBA00004418"/>
    </source>
</evidence>
<dbReference type="InterPro" id="IPR024167">
    <property type="entry name" value="Cytochrome_c4-like"/>
</dbReference>
<dbReference type="SUPFAM" id="SSF46626">
    <property type="entry name" value="Cytochrome c"/>
    <property type="match status" value="2"/>
</dbReference>
<comment type="subcellular location">
    <subcellularLocation>
        <location evidence="1">Periplasm</location>
    </subcellularLocation>
</comment>
<evidence type="ECO:0000256" key="3">
    <source>
        <dbReference type="ARBA" id="ARBA00022617"/>
    </source>
</evidence>
<keyword evidence="2" id="KW-0813">Transport</keyword>
<proteinExistence type="predicted"/>
<evidence type="ECO:0000256" key="8">
    <source>
        <dbReference type="PROSITE-ProRule" id="PRU00433"/>
    </source>
</evidence>
<evidence type="ECO:0000256" key="6">
    <source>
        <dbReference type="ARBA" id="ARBA00022982"/>
    </source>
</evidence>
<reference evidence="12" key="1">
    <citation type="journal article" date="2019" name="Int. J. Syst. Evol. Microbiol.">
        <title>The Global Catalogue of Microorganisms (GCM) 10K type strain sequencing project: providing services to taxonomists for standard genome sequencing and annotation.</title>
        <authorList>
            <consortium name="The Broad Institute Genomics Platform"/>
            <consortium name="The Broad Institute Genome Sequencing Center for Infectious Disease"/>
            <person name="Wu L."/>
            <person name="Ma J."/>
        </authorList>
    </citation>
    <scope>NUCLEOTIDE SEQUENCE [LARGE SCALE GENOMIC DNA]</scope>
    <source>
        <strain evidence="12">JCM 17805</strain>
    </source>
</reference>
<organism evidence="11 12">
    <name type="scientific">Kistimonas scapharcae</name>
    <dbReference type="NCBI Taxonomy" id="1036133"/>
    <lineage>
        <taxon>Bacteria</taxon>
        <taxon>Pseudomonadati</taxon>
        <taxon>Pseudomonadota</taxon>
        <taxon>Gammaproteobacteria</taxon>
        <taxon>Oceanospirillales</taxon>
        <taxon>Endozoicomonadaceae</taxon>
        <taxon>Kistimonas</taxon>
    </lineage>
</organism>
<dbReference type="Gene3D" id="1.10.760.10">
    <property type="entry name" value="Cytochrome c-like domain"/>
    <property type="match status" value="2"/>
</dbReference>
<dbReference type="PANTHER" id="PTHR33751:SF9">
    <property type="entry name" value="CYTOCHROME C4"/>
    <property type="match status" value="1"/>
</dbReference>
<dbReference type="Proteomes" id="UP001500604">
    <property type="component" value="Unassembled WGS sequence"/>
</dbReference>
<keyword evidence="9" id="KW-0732">Signal</keyword>
<sequence length="202" mass="21283">MKKIILSLVVSLGVSGVVQAGSGDPQAGKEKTAVCAACHGPTGNSMAPNFPKLAGQGEGYLVKQIQDIKSGERKVLEMTGMVDNLSDQDIADISAFYASQAVSVGQVDPKHIALGAKLYRGGDVDRGIPACSSCHSPTGKGNSLAKFPLLSGQHPDYIGKTLRDFREGDRVNDGDTKIMRTIAEKLSNKEIDALASYINGLH</sequence>
<evidence type="ECO:0000259" key="10">
    <source>
        <dbReference type="PROSITE" id="PS51007"/>
    </source>
</evidence>
<feature type="domain" description="Cytochrome c" evidence="10">
    <location>
        <begin position="110"/>
        <end position="202"/>
    </location>
</feature>
<gene>
    <name evidence="11" type="ORF">GCM10023116_43000</name>
</gene>
<evidence type="ECO:0000256" key="2">
    <source>
        <dbReference type="ARBA" id="ARBA00022448"/>
    </source>
</evidence>
<dbReference type="PIRSF" id="PIRSF000005">
    <property type="entry name" value="Cytochrome_c4"/>
    <property type="match status" value="1"/>
</dbReference>
<evidence type="ECO:0000256" key="9">
    <source>
        <dbReference type="SAM" id="SignalP"/>
    </source>
</evidence>
<keyword evidence="4 8" id="KW-0479">Metal-binding</keyword>
<evidence type="ECO:0000313" key="11">
    <source>
        <dbReference type="EMBL" id="GAA4652016.1"/>
    </source>
</evidence>
<keyword evidence="5" id="KW-0574">Periplasm</keyword>
<comment type="caution">
    <text evidence="11">The sequence shown here is derived from an EMBL/GenBank/DDBJ whole genome shotgun (WGS) entry which is preliminary data.</text>
</comment>
<feature type="signal peptide" evidence="9">
    <location>
        <begin position="1"/>
        <end position="20"/>
    </location>
</feature>
<dbReference type="EMBL" id="BAABFL010000467">
    <property type="protein sequence ID" value="GAA4652016.1"/>
    <property type="molecule type" value="Genomic_DNA"/>
</dbReference>
<evidence type="ECO:0000256" key="4">
    <source>
        <dbReference type="ARBA" id="ARBA00022723"/>
    </source>
</evidence>
<feature type="chain" id="PRO_5045628473" evidence="9">
    <location>
        <begin position="21"/>
        <end position="202"/>
    </location>
</feature>
<keyword evidence="7 8" id="KW-0408">Iron</keyword>
<dbReference type="RefSeq" id="WP_345198505.1">
    <property type="nucleotide sequence ID" value="NZ_BAABFL010000467.1"/>
</dbReference>
<dbReference type="InterPro" id="IPR009056">
    <property type="entry name" value="Cyt_c-like_dom"/>
</dbReference>
<evidence type="ECO:0000256" key="5">
    <source>
        <dbReference type="ARBA" id="ARBA00022764"/>
    </source>
</evidence>
<evidence type="ECO:0000256" key="7">
    <source>
        <dbReference type="ARBA" id="ARBA00023004"/>
    </source>
</evidence>
<accession>A0ABP8V7Z3</accession>
<dbReference type="InterPro" id="IPR050597">
    <property type="entry name" value="Cytochrome_c_Oxidase_Subunit"/>
</dbReference>
<keyword evidence="6" id="KW-0249">Electron transport</keyword>
<feature type="domain" description="Cytochrome c" evidence="10">
    <location>
        <begin position="23"/>
        <end position="101"/>
    </location>
</feature>
<dbReference type="PROSITE" id="PS51007">
    <property type="entry name" value="CYTC"/>
    <property type="match status" value="2"/>
</dbReference>
<protein>
    <submittedName>
        <fullName evidence="11">C-type cytochrome</fullName>
    </submittedName>
</protein>
<dbReference type="PANTHER" id="PTHR33751">
    <property type="entry name" value="CBB3-TYPE CYTOCHROME C OXIDASE SUBUNIT FIXP"/>
    <property type="match status" value="1"/>
</dbReference>
<evidence type="ECO:0000313" key="12">
    <source>
        <dbReference type="Proteomes" id="UP001500604"/>
    </source>
</evidence>
<name>A0ABP8V7Z3_9GAMM</name>
<dbReference type="Pfam" id="PF00034">
    <property type="entry name" value="Cytochrom_C"/>
    <property type="match status" value="2"/>
</dbReference>